<evidence type="ECO:0000313" key="2">
    <source>
        <dbReference type="Proteomes" id="UP000318704"/>
    </source>
</evidence>
<sequence length="893" mass="101418">MTATLISAKLCPLDLPMHHRQKQSGITSESPRGLTASPRWLPPSLVMLLITFCNVGFAEDHTTAYFEGLRQRHLFGIAEGYCLNRLAQPRLSESDRARYSLELVRTLSAHAMVAEDAEQTELWKRSNNAITQILKAHPNWTDAPIFNAERSRTSAQKADILYWQVKAVPHNEALKQKTISDLTNAASELTQSEKQLNQLLKRSGTHKDFTLLGTALLRDSLMDFQLLIAQTKMKLADLYDHQVKQKTVNLDAAKKWLTPLSQRASTLQITWMSRLALIQCKRIAGDLGAAVRAIQRLIKEKPPAYLKEPLFVESMRILLAENKAQLAATQIINYRQENNGTSSELGYLEIEALIQLRKIALDKKQEALEAEIWQQIETRTQHLWTSQPGYWAQRARMLVDQQQQLDQYGSSISQSLKQAQLFYSQGKTEEAIDAYNETAKQAAEQGNTDLAFELGFTSASLQLKDKQYKKAAAHFQSLVQRYDSVPKAADASLLAAWCLGQLYTQSRTKSRRLAYTAALEAHRKRFPSGTSFYEAGWMLARLEESRLQYSKALILYSEVPENHPRLLDAQLGIARCYENILLRLSSLNKPTQAWRQEAIDVLEKMLAHFPNESNQAKLQIQADIALQLTRIYLNDTPPLYRKANRLLELIVYTSSNIVAQLKRNNEQSDSSVSQTTREIQHWNRISNQALRLQIIALAGQGNPSEARSLVENLETAGTDELLSVLNGVSQINLELTPQVRRELGLLQLKSAEKLASRRDELKPQQIRQLDLCLAEAYLAIDQPIRALEYYQALLKQSPNDRSLIKQVALLLEKCGTKECLRQARQKWRQIEQTEKAGSLPWLETRLHIIQTSFKSGDEAEAKKLLGVTMLLYPELGNAELQSRYREMEAIIKK</sequence>
<dbReference type="Gene3D" id="1.25.40.10">
    <property type="entry name" value="Tetratricopeptide repeat domain"/>
    <property type="match status" value="2"/>
</dbReference>
<proteinExistence type="predicted"/>
<dbReference type="InterPro" id="IPR019734">
    <property type="entry name" value="TPR_rpt"/>
</dbReference>
<evidence type="ECO:0000313" key="1">
    <source>
        <dbReference type="EMBL" id="QDU00184.1"/>
    </source>
</evidence>
<gene>
    <name evidence="1" type="ORF">V144x_56970</name>
</gene>
<dbReference type="KEGG" id="gaw:V144x_56970"/>
<dbReference type="AlphaFoldDB" id="A0A517W4L6"/>
<reference evidence="1 2" key="1">
    <citation type="submission" date="2019-03" db="EMBL/GenBank/DDBJ databases">
        <title>Deep-cultivation of Planctomycetes and their phenomic and genomic characterization uncovers novel biology.</title>
        <authorList>
            <person name="Wiegand S."/>
            <person name="Jogler M."/>
            <person name="Boedeker C."/>
            <person name="Pinto D."/>
            <person name="Vollmers J."/>
            <person name="Rivas-Marin E."/>
            <person name="Kohn T."/>
            <person name="Peeters S.H."/>
            <person name="Heuer A."/>
            <person name="Rast P."/>
            <person name="Oberbeckmann S."/>
            <person name="Bunk B."/>
            <person name="Jeske O."/>
            <person name="Meyerdierks A."/>
            <person name="Storesund J.E."/>
            <person name="Kallscheuer N."/>
            <person name="Luecker S."/>
            <person name="Lage O.M."/>
            <person name="Pohl T."/>
            <person name="Merkel B.J."/>
            <person name="Hornburger P."/>
            <person name="Mueller R.-W."/>
            <person name="Bruemmer F."/>
            <person name="Labrenz M."/>
            <person name="Spormann A.M."/>
            <person name="Op den Camp H."/>
            <person name="Overmann J."/>
            <person name="Amann R."/>
            <person name="Jetten M.S.M."/>
            <person name="Mascher T."/>
            <person name="Medema M.H."/>
            <person name="Devos D.P."/>
            <person name="Kaster A.-K."/>
            <person name="Ovreas L."/>
            <person name="Rohde M."/>
            <person name="Galperin M.Y."/>
            <person name="Jogler C."/>
        </authorList>
    </citation>
    <scope>NUCLEOTIDE SEQUENCE [LARGE SCALE GENOMIC DNA]</scope>
    <source>
        <strain evidence="1 2">V144</strain>
    </source>
</reference>
<dbReference type="SUPFAM" id="SSF48452">
    <property type="entry name" value="TPR-like"/>
    <property type="match status" value="2"/>
</dbReference>
<dbReference type="Pfam" id="PF13174">
    <property type="entry name" value="TPR_6"/>
    <property type="match status" value="1"/>
</dbReference>
<organism evidence="1 2">
    <name type="scientific">Gimesia aquarii</name>
    <dbReference type="NCBI Taxonomy" id="2527964"/>
    <lineage>
        <taxon>Bacteria</taxon>
        <taxon>Pseudomonadati</taxon>
        <taxon>Planctomycetota</taxon>
        <taxon>Planctomycetia</taxon>
        <taxon>Planctomycetales</taxon>
        <taxon>Planctomycetaceae</taxon>
        <taxon>Gimesia</taxon>
    </lineage>
</organism>
<accession>A0A517W4L6</accession>
<dbReference type="InterPro" id="IPR011990">
    <property type="entry name" value="TPR-like_helical_dom_sf"/>
</dbReference>
<name>A0A517W4L6_9PLAN</name>
<dbReference type="EMBL" id="CP037920">
    <property type="protein sequence ID" value="QDU00184.1"/>
    <property type="molecule type" value="Genomic_DNA"/>
</dbReference>
<protein>
    <submittedName>
        <fullName evidence="1">Tetratricopeptide repeat protein</fullName>
    </submittedName>
</protein>
<dbReference type="Proteomes" id="UP000318704">
    <property type="component" value="Chromosome"/>
</dbReference>